<keyword evidence="1" id="KW-0805">Transcription regulation</keyword>
<reference evidence="8" key="1">
    <citation type="submission" date="2024-06" db="EMBL/GenBank/DDBJ databases">
        <authorList>
            <person name="Ryan C."/>
        </authorList>
    </citation>
    <scope>NUCLEOTIDE SEQUENCE [LARGE SCALE GENOMIC DNA]</scope>
</reference>
<dbReference type="GO" id="GO:0003677">
    <property type="term" value="F:DNA binding"/>
    <property type="evidence" value="ECO:0007669"/>
    <property type="project" value="UniProtKB-KW"/>
</dbReference>
<reference evidence="7 8" key="2">
    <citation type="submission" date="2024-10" db="EMBL/GenBank/DDBJ databases">
        <authorList>
            <person name="Ryan C."/>
        </authorList>
    </citation>
    <scope>NUCLEOTIDE SEQUENCE [LARGE SCALE GENOMIC DNA]</scope>
</reference>
<protein>
    <recommendedName>
        <fullName evidence="6">NAC domain-containing protein</fullName>
    </recommendedName>
</protein>
<dbReference type="Pfam" id="PF02365">
    <property type="entry name" value="NAM"/>
    <property type="match status" value="1"/>
</dbReference>
<dbReference type="AlphaFoldDB" id="A0ABC8VD62"/>
<evidence type="ECO:0000256" key="2">
    <source>
        <dbReference type="ARBA" id="ARBA00023125"/>
    </source>
</evidence>
<feature type="domain" description="NAC" evidence="6">
    <location>
        <begin position="10"/>
        <end position="159"/>
    </location>
</feature>
<dbReference type="Gene3D" id="2.170.150.80">
    <property type="entry name" value="NAC domain"/>
    <property type="match status" value="1"/>
</dbReference>
<keyword evidence="2" id="KW-0238">DNA-binding</keyword>
<accession>A0ABC8VD62</accession>
<gene>
    <name evidence="7" type="ORF">URODEC1_LOCUS2213</name>
</gene>
<evidence type="ECO:0000256" key="5">
    <source>
        <dbReference type="SAM" id="MobiDB-lite"/>
    </source>
</evidence>
<dbReference type="InterPro" id="IPR036093">
    <property type="entry name" value="NAC_dom_sf"/>
</dbReference>
<dbReference type="PROSITE" id="PS51005">
    <property type="entry name" value="NAC"/>
    <property type="match status" value="1"/>
</dbReference>
<dbReference type="InterPro" id="IPR003441">
    <property type="entry name" value="NAC-dom"/>
</dbReference>
<dbReference type="EMBL" id="OZ075111">
    <property type="protein sequence ID" value="CAL4888429.1"/>
    <property type="molecule type" value="Genomic_DNA"/>
</dbReference>
<keyword evidence="4" id="KW-0539">Nucleus</keyword>
<keyword evidence="8" id="KW-1185">Reference proteome</keyword>
<sequence>MSSVPTILGLPPGVHFRPDADELVDLYLLPRALGDPAPFHGIAVLDDDAAGSTMPEELLERHDRAGDLDAYFFVCSSGSCGGGGAATKPGARQDRSCGGGAGTWKSQKRVVEKGHYSKHNLNLHTGRGESGGSVGWVMHEYALTDPSFPPLKLCHVSFSGHGKNSKRVPGPGGQISDPAPTKRARLDAGCSASSSGSGESTMTTVDEGYYSATAQVALTGGQDATKSIDVLSSEALQGMAYLAAPVYGEPFCFDGHVVQAAAPAAVQQVPEHFMVQDTAGMAGLEHPAGSSGSGGSTTTTADQDYYSGEGCGFADHRAPPEPQAALTIGQEVLEECPLQWVDDLISDSLPDTAFVALADAEHCCFEEQVVSQARVAAATERQVPELDHPYVYRGGEDQQELFLAPTGATVDEFGDVSGTQASATWTCAETQPTVDVVTWEGYEFY</sequence>
<dbReference type="PANTHER" id="PTHR31719:SF116">
    <property type="entry name" value="NAC DOMAIN-CONTAINING PROTEIN"/>
    <property type="match status" value="1"/>
</dbReference>
<evidence type="ECO:0000256" key="4">
    <source>
        <dbReference type="ARBA" id="ARBA00023242"/>
    </source>
</evidence>
<evidence type="ECO:0000259" key="6">
    <source>
        <dbReference type="PROSITE" id="PS51005"/>
    </source>
</evidence>
<dbReference type="SUPFAM" id="SSF101941">
    <property type="entry name" value="NAC domain"/>
    <property type="match status" value="1"/>
</dbReference>
<keyword evidence="3" id="KW-0804">Transcription</keyword>
<evidence type="ECO:0000313" key="8">
    <source>
        <dbReference type="Proteomes" id="UP001497457"/>
    </source>
</evidence>
<proteinExistence type="predicted"/>
<feature type="region of interest" description="Disordered" evidence="5">
    <location>
        <begin position="162"/>
        <end position="202"/>
    </location>
</feature>
<name>A0ABC8VD62_9POAL</name>
<evidence type="ECO:0000313" key="7">
    <source>
        <dbReference type="EMBL" id="CAL4888429.1"/>
    </source>
</evidence>
<dbReference type="Proteomes" id="UP001497457">
    <property type="component" value="Chromosome 1b"/>
</dbReference>
<feature type="compositionally biased region" description="Low complexity" evidence="5">
    <location>
        <begin position="188"/>
        <end position="200"/>
    </location>
</feature>
<evidence type="ECO:0000256" key="1">
    <source>
        <dbReference type="ARBA" id="ARBA00023015"/>
    </source>
</evidence>
<dbReference type="PANTHER" id="PTHR31719">
    <property type="entry name" value="NAC TRANSCRIPTION FACTOR 56"/>
    <property type="match status" value="1"/>
</dbReference>
<organism evidence="7 8">
    <name type="scientific">Urochloa decumbens</name>
    <dbReference type="NCBI Taxonomy" id="240449"/>
    <lineage>
        <taxon>Eukaryota</taxon>
        <taxon>Viridiplantae</taxon>
        <taxon>Streptophyta</taxon>
        <taxon>Embryophyta</taxon>
        <taxon>Tracheophyta</taxon>
        <taxon>Spermatophyta</taxon>
        <taxon>Magnoliopsida</taxon>
        <taxon>Liliopsida</taxon>
        <taxon>Poales</taxon>
        <taxon>Poaceae</taxon>
        <taxon>PACMAD clade</taxon>
        <taxon>Panicoideae</taxon>
        <taxon>Panicodae</taxon>
        <taxon>Paniceae</taxon>
        <taxon>Melinidinae</taxon>
        <taxon>Urochloa</taxon>
    </lineage>
</organism>
<evidence type="ECO:0000256" key="3">
    <source>
        <dbReference type="ARBA" id="ARBA00023163"/>
    </source>
</evidence>